<dbReference type="PANTHER" id="PTHR34215:SF1">
    <property type="entry name" value="YLXR DOMAIN-CONTAINING PROTEIN"/>
    <property type="match status" value="1"/>
</dbReference>
<reference evidence="2 3" key="1">
    <citation type="journal article" date="2018" name="Environ. Microbiol.">
        <title>Ecological and genomic features of two widespread freshwater picocyanobacteria.</title>
        <authorList>
            <person name="Cabello-Yeves P.J."/>
            <person name="Picazo A."/>
            <person name="Camacho A."/>
            <person name="Callieri C."/>
            <person name="Rosselli R."/>
            <person name="Roda-Garcia J.J."/>
            <person name="Coutinho F.H."/>
            <person name="Rodriguez-Valera F."/>
        </authorList>
    </citation>
    <scope>NUCLEOTIDE SEQUENCE [LARGE SCALE GENOMIC DNA]</scope>
    <source>
        <strain evidence="2 3">Tous</strain>
    </source>
</reference>
<keyword evidence="3" id="KW-1185">Reference proteome</keyword>
<dbReference type="InterPro" id="IPR007393">
    <property type="entry name" value="YlxR_dom"/>
</dbReference>
<dbReference type="PANTHER" id="PTHR34215">
    <property type="entry name" value="BLL0784 PROTEIN"/>
    <property type="match status" value="1"/>
</dbReference>
<dbReference type="InterPro" id="IPR035931">
    <property type="entry name" value="YlxR-like_sf"/>
</dbReference>
<organism evidence="2 3">
    <name type="scientific">Cyanobium usitatum str. Tous</name>
    <dbReference type="NCBI Taxonomy" id="2116684"/>
    <lineage>
        <taxon>Bacteria</taxon>
        <taxon>Bacillati</taxon>
        <taxon>Cyanobacteriota</taxon>
        <taxon>Cyanophyceae</taxon>
        <taxon>Synechococcales</taxon>
        <taxon>Prochlorococcaceae</taxon>
        <taxon>Cyanobium</taxon>
    </lineage>
</organism>
<feature type="domain" description="YlxR" evidence="1">
    <location>
        <begin position="8"/>
        <end position="79"/>
    </location>
</feature>
<dbReference type="EMBL" id="PXXO01000004">
    <property type="protein sequence ID" value="PSJ06337.1"/>
    <property type="molecule type" value="Genomic_DNA"/>
</dbReference>
<dbReference type="Pfam" id="PF04296">
    <property type="entry name" value="YlxR"/>
    <property type="match status" value="1"/>
</dbReference>
<dbReference type="RefSeq" id="WP_106502372.1">
    <property type="nucleotide sequence ID" value="NZ_OY986431.1"/>
</dbReference>
<dbReference type="AlphaFoldDB" id="A0A2P7MYR4"/>
<proteinExistence type="predicted"/>
<dbReference type="InterPro" id="IPR037465">
    <property type="entry name" value="YlxR"/>
</dbReference>
<sequence length="92" mass="10377">MSRRAVLRRCVACRALLDRQQLWRVIRLAEGGLGLDQGMGRSAYLCPNQACLEEAKRRKRLQRALRCQVADAIVETLEKRLTPGADLASEAR</sequence>
<dbReference type="OrthoDB" id="426849at2"/>
<dbReference type="SUPFAM" id="SSF64376">
    <property type="entry name" value="YlxR-like"/>
    <property type="match status" value="1"/>
</dbReference>
<protein>
    <submittedName>
        <fullName evidence="2">DUF448 domain-containing protein</fullName>
    </submittedName>
</protein>
<evidence type="ECO:0000313" key="2">
    <source>
        <dbReference type="EMBL" id="PSJ06337.1"/>
    </source>
</evidence>
<dbReference type="Gene3D" id="3.30.1230.10">
    <property type="entry name" value="YlxR-like"/>
    <property type="match status" value="1"/>
</dbReference>
<accession>A0A2P7MYR4</accession>
<evidence type="ECO:0000313" key="3">
    <source>
        <dbReference type="Proteomes" id="UP000243002"/>
    </source>
</evidence>
<name>A0A2P7MYR4_9CYAN</name>
<dbReference type="Proteomes" id="UP000243002">
    <property type="component" value="Unassembled WGS sequence"/>
</dbReference>
<gene>
    <name evidence="2" type="ORF">C7K55_05315</name>
</gene>
<evidence type="ECO:0000259" key="1">
    <source>
        <dbReference type="Pfam" id="PF04296"/>
    </source>
</evidence>
<comment type="caution">
    <text evidence="2">The sequence shown here is derived from an EMBL/GenBank/DDBJ whole genome shotgun (WGS) entry which is preliminary data.</text>
</comment>